<dbReference type="Proteomes" id="UP000198418">
    <property type="component" value="Unassembled WGS sequence"/>
</dbReference>
<name>A0A212PY29_RHOAC</name>
<organism evidence="4 5">
    <name type="scientific">Rhodoblastus acidophilus</name>
    <name type="common">Rhodopseudomonas acidophila</name>
    <dbReference type="NCBI Taxonomy" id="1074"/>
    <lineage>
        <taxon>Bacteria</taxon>
        <taxon>Pseudomonadati</taxon>
        <taxon>Pseudomonadota</taxon>
        <taxon>Alphaproteobacteria</taxon>
        <taxon>Hyphomicrobiales</taxon>
        <taxon>Rhodoblastaceae</taxon>
        <taxon>Rhodoblastus</taxon>
    </lineage>
</organism>
<keyword evidence="1" id="KW-1133">Transmembrane helix</keyword>
<gene>
    <name evidence="4" type="ORF">SAMN06265338_101148</name>
</gene>
<evidence type="ECO:0000259" key="2">
    <source>
        <dbReference type="Pfam" id="PF02470"/>
    </source>
</evidence>
<dbReference type="AlphaFoldDB" id="A0A212PY29"/>
<reference evidence="5" key="1">
    <citation type="submission" date="2017-06" db="EMBL/GenBank/DDBJ databases">
        <authorList>
            <person name="Varghese N."/>
            <person name="Submissions S."/>
        </authorList>
    </citation>
    <scope>NUCLEOTIDE SEQUENCE [LARGE SCALE GENOMIC DNA]</scope>
    <source>
        <strain evidence="5">DSM 137</strain>
    </source>
</reference>
<protein>
    <submittedName>
        <fullName evidence="4">Phospholipid/cholesterol/gamma-HCH transport system substrate-binding protein</fullName>
    </submittedName>
</protein>
<dbReference type="PANTHER" id="PTHR36698:SF2">
    <property type="entry name" value="MCE_MLAD DOMAIN-CONTAINING PROTEIN"/>
    <property type="match status" value="1"/>
</dbReference>
<dbReference type="RefSeq" id="WP_088518659.1">
    <property type="nucleotide sequence ID" value="NZ_FYDG01000001.1"/>
</dbReference>
<evidence type="ECO:0000313" key="5">
    <source>
        <dbReference type="Proteomes" id="UP000198418"/>
    </source>
</evidence>
<dbReference type="OrthoDB" id="9808689at2"/>
<dbReference type="Gene3D" id="3.40.50.10610">
    <property type="entry name" value="ABC-type transport auxiliary lipoprotein component"/>
    <property type="match status" value="1"/>
</dbReference>
<dbReference type="InterPro" id="IPR003399">
    <property type="entry name" value="Mce/MlaD"/>
</dbReference>
<evidence type="ECO:0000256" key="1">
    <source>
        <dbReference type="SAM" id="Phobius"/>
    </source>
</evidence>
<dbReference type="Pfam" id="PF02470">
    <property type="entry name" value="MlaD"/>
    <property type="match status" value="1"/>
</dbReference>
<sequence>METSARYAIVGFFTIASLVAGFLFVHWLHNSGGAEQALYWIRFEQPVIGVRPGVSVLFNGLRVGEVRQVSLSAADPKEVRALVAVDPTTPVRADTTIVIDTQGLMGSAVVSMVGGSVDAEIKREARAGPPTLAASAQAGQTLSQSAKATLKKIDEILNDNSDALRSAIANISTFSAALGRNADKVDDILGGLAKLSGGGAVKPQRTFDLATPQIAPGKASDAQVAIPDLSGLIVFETQRLLSSPRRGEIAQIEGGQWSDTLPKLVQEKMLQSLEAAGFKNVAKSFDGFAAQYQLILDIRAFEISLDPQMEAKVELNAKLGKGGAIVATRSFTGAAPANSAEAPDAAAALSIAFGKVAADLASWLRGKI</sequence>
<evidence type="ECO:0000259" key="3">
    <source>
        <dbReference type="Pfam" id="PF03886"/>
    </source>
</evidence>
<evidence type="ECO:0000313" key="4">
    <source>
        <dbReference type="EMBL" id="SNB51923.1"/>
    </source>
</evidence>
<accession>A0A212PY29</accession>
<keyword evidence="1" id="KW-0472">Membrane</keyword>
<feature type="domain" description="ABC-type transport auxiliary lipoprotein component" evidence="3">
    <location>
        <begin position="213"/>
        <end position="361"/>
    </location>
</feature>
<feature type="domain" description="Mce/MlaD" evidence="2">
    <location>
        <begin position="49"/>
        <end position="113"/>
    </location>
</feature>
<feature type="transmembrane region" description="Helical" evidence="1">
    <location>
        <begin position="7"/>
        <end position="28"/>
    </location>
</feature>
<keyword evidence="1" id="KW-0812">Transmembrane</keyword>
<dbReference type="SUPFAM" id="SSF159594">
    <property type="entry name" value="XCC0632-like"/>
    <property type="match status" value="1"/>
</dbReference>
<dbReference type="Pfam" id="PF03886">
    <property type="entry name" value="ABC_trans_aux"/>
    <property type="match status" value="1"/>
</dbReference>
<dbReference type="InterPro" id="IPR005586">
    <property type="entry name" value="ABC_trans_aux"/>
</dbReference>
<keyword evidence="5" id="KW-1185">Reference proteome</keyword>
<proteinExistence type="predicted"/>
<dbReference type="PANTHER" id="PTHR36698">
    <property type="entry name" value="BLL5892 PROTEIN"/>
    <property type="match status" value="1"/>
</dbReference>
<dbReference type="EMBL" id="FYDG01000001">
    <property type="protein sequence ID" value="SNB51923.1"/>
    <property type="molecule type" value="Genomic_DNA"/>
</dbReference>